<evidence type="ECO:0000256" key="2">
    <source>
        <dbReference type="SAM" id="SignalP"/>
    </source>
</evidence>
<protein>
    <submittedName>
        <fullName evidence="3">Uncharacterized protein</fullName>
    </submittedName>
</protein>
<feature type="transmembrane region" description="Helical" evidence="1">
    <location>
        <begin position="224"/>
        <end position="247"/>
    </location>
</feature>
<dbReference type="RefSeq" id="WP_061835818.1">
    <property type="nucleotide sequence ID" value="NZ_LUKE01000003.1"/>
</dbReference>
<evidence type="ECO:0000256" key="1">
    <source>
        <dbReference type="SAM" id="Phobius"/>
    </source>
</evidence>
<accession>A0A150WJQ9</accession>
<keyword evidence="1" id="KW-0812">Transmembrane</keyword>
<keyword evidence="2" id="KW-0732">Signal</keyword>
<dbReference type="AlphaFoldDB" id="A0A150WJQ9"/>
<gene>
    <name evidence="3" type="ORF">AZI86_14010</name>
</gene>
<feature type="chain" id="PRO_5007572722" evidence="2">
    <location>
        <begin position="26"/>
        <end position="323"/>
    </location>
</feature>
<organism evidence="3 4">
    <name type="scientific">Bdellovibrio bacteriovorus</name>
    <dbReference type="NCBI Taxonomy" id="959"/>
    <lineage>
        <taxon>Bacteria</taxon>
        <taxon>Pseudomonadati</taxon>
        <taxon>Bdellovibrionota</taxon>
        <taxon>Bdellovibrionia</taxon>
        <taxon>Bdellovibrionales</taxon>
        <taxon>Pseudobdellovibrionaceae</taxon>
        <taxon>Bdellovibrio</taxon>
    </lineage>
</organism>
<sequence>MFNGLRKSKFLALGMALSFFGMDMAHGLAPRCQSIFATSTVREALRDPSVQQHVNWFNKSQARSFEKRLVKLARYENLSEVQIAKLSRQIVSLSEAHSLQIKNLLTLNIHAARRAQVLGEVSSRAFLKDLKSLLESNGLLRDPSRVEKYLQTFSEPSNLRSVSMWGGAHMAMNIASLATLGRPVFLPTYLPGLKRKFTAEEIQRLTLDPQSLPKDVLKKVDSNLAYTVGVKVFNAALVIIFIEYLFFQMPEELNKAKVEGLSSQLDATNLALVDILTEANNELIIQHEERLRDPTLTESEKDLSLNEIKTLKEQNIEFKEMIN</sequence>
<dbReference type="Proteomes" id="UP000075320">
    <property type="component" value="Unassembled WGS sequence"/>
</dbReference>
<reference evidence="3 4" key="1">
    <citation type="submission" date="2016-03" db="EMBL/GenBank/DDBJ databases">
        <authorList>
            <person name="Ploux O."/>
        </authorList>
    </citation>
    <scope>NUCLEOTIDE SEQUENCE [LARGE SCALE GENOMIC DNA]</scope>
    <source>
        <strain evidence="3 4">R0</strain>
    </source>
</reference>
<evidence type="ECO:0000313" key="4">
    <source>
        <dbReference type="Proteomes" id="UP000075320"/>
    </source>
</evidence>
<name>A0A150WJQ9_BDEBC</name>
<proteinExistence type="predicted"/>
<evidence type="ECO:0000313" key="3">
    <source>
        <dbReference type="EMBL" id="KYG63924.1"/>
    </source>
</evidence>
<comment type="caution">
    <text evidence="3">The sequence shown here is derived from an EMBL/GenBank/DDBJ whole genome shotgun (WGS) entry which is preliminary data.</text>
</comment>
<keyword evidence="1" id="KW-1133">Transmembrane helix</keyword>
<dbReference type="EMBL" id="LUKE01000003">
    <property type="protein sequence ID" value="KYG63924.1"/>
    <property type="molecule type" value="Genomic_DNA"/>
</dbReference>
<feature type="signal peptide" evidence="2">
    <location>
        <begin position="1"/>
        <end position="25"/>
    </location>
</feature>
<keyword evidence="4" id="KW-1185">Reference proteome</keyword>
<keyword evidence="1" id="KW-0472">Membrane</keyword>